<keyword evidence="1" id="KW-0472">Membrane</keyword>
<organism evidence="2 3">
    <name type="scientific">Scleroderma citrinum Foug A</name>
    <dbReference type="NCBI Taxonomy" id="1036808"/>
    <lineage>
        <taxon>Eukaryota</taxon>
        <taxon>Fungi</taxon>
        <taxon>Dikarya</taxon>
        <taxon>Basidiomycota</taxon>
        <taxon>Agaricomycotina</taxon>
        <taxon>Agaricomycetes</taxon>
        <taxon>Agaricomycetidae</taxon>
        <taxon>Boletales</taxon>
        <taxon>Sclerodermatineae</taxon>
        <taxon>Sclerodermataceae</taxon>
        <taxon>Scleroderma</taxon>
    </lineage>
</organism>
<evidence type="ECO:0000313" key="3">
    <source>
        <dbReference type="Proteomes" id="UP000053989"/>
    </source>
</evidence>
<reference evidence="2 3" key="1">
    <citation type="submission" date="2014-04" db="EMBL/GenBank/DDBJ databases">
        <authorList>
            <consortium name="DOE Joint Genome Institute"/>
            <person name="Kuo A."/>
            <person name="Kohler A."/>
            <person name="Nagy L.G."/>
            <person name="Floudas D."/>
            <person name="Copeland A."/>
            <person name="Barry K.W."/>
            <person name="Cichocki N."/>
            <person name="Veneault-Fourrey C."/>
            <person name="LaButti K."/>
            <person name="Lindquist E.A."/>
            <person name="Lipzen A."/>
            <person name="Lundell T."/>
            <person name="Morin E."/>
            <person name="Murat C."/>
            <person name="Sun H."/>
            <person name="Tunlid A."/>
            <person name="Henrissat B."/>
            <person name="Grigoriev I.V."/>
            <person name="Hibbett D.S."/>
            <person name="Martin F."/>
            <person name="Nordberg H.P."/>
            <person name="Cantor M.N."/>
            <person name="Hua S.X."/>
        </authorList>
    </citation>
    <scope>NUCLEOTIDE SEQUENCE [LARGE SCALE GENOMIC DNA]</scope>
    <source>
        <strain evidence="2 3">Foug A</strain>
    </source>
</reference>
<keyword evidence="3" id="KW-1185">Reference proteome</keyword>
<feature type="transmembrane region" description="Helical" evidence="1">
    <location>
        <begin position="115"/>
        <end position="134"/>
    </location>
</feature>
<dbReference type="HOGENOM" id="CLU_035509_14_2_1"/>
<dbReference type="Proteomes" id="UP000053989">
    <property type="component" value="Unassembled WGS sequence"/>
</dbReference>
<dbReference type="EMBL" id="KN822004">
    <property type="protein sequence ID" value="KIM70691.1"/>
    <property type="molecule type" value="Genomic_DNA"/>
</dbReference>
<dbReference type="InParanoid" id="A0A0C3ESB1"/>
<gene>
    <name evidence="2" type="ORF">SCLCIDRAFT_18750</name>
</gene>
<name>A0A0C3ESB1_9AGAM</name>
<keyword evidence="1" id="KW-0812">Transmembrane</keyword>
<protein>
    <submittedName>
        <fullName evidence="2">Uncharacterized protein</fullName>
    </submittedName>
</protein>
<sequence length="243" mass="26927">MSRFITSSCRVFVPMEVWPTWIIVSTVQGNTFTLGSTYHVVTMQTVMLQMRLYVLYQRSKKVLALLVTLFLAEAAVTLVMCVKFSSTVNASNQPLPGVYFCTSSTSSEQFFPDSVYTILAFESILFCLCIWASYQRSKGDFSAPGLRWSRSHLIDILIEGNVFYFLCFALTWVAALVALSVYGFQWGQAVNAFGSATSIVAGCHLILHLREAVSHPTLHQTTFRLGTGVVFACRSTTTATSDA</sequence>
<reference evidence="3" key="2">
    <citation type="submission" date="2015-01" db="EMBL/GenBank/DDBJ databases">
        <title>Evolutionary Origins and Diversification of the Mycorrhizal Mutualists.</title>
        <authorList>
            <consortium name="DOE Joint Genome Institute"/>
            <consortium name="Mycorrhizal Genomics Consortium"/>
            <person name="Kohler A."/>
            <person name="Kuo A."/>
            <person name="Nagy L.G."/>
            <person name="Floudas D."/>
            <person name="Copeland A."/>
            <person name="Barry K.W."/>
            <person name="Cichocki N."/>
            <person name="Veneault-Fourrey C."/>
            <person name="LaButti K."/>
            <person name="Lindquist E.A."/>
            <person name="Lipzen A."/>
            <person name="Lundell T."/>
            <person name="Morin E."/>
            <person name="Murat C."/>
            <person name="Riley R."/>
            <person name="Ohm R."/>
            <person name="Sun H."/>
            <person name="Tunlid A."/>
            <person name="Henrissat B."/>
            <person name="Grigoriev I.V."/>
            <person name="Hibbett D.S."/>
            <person name="Martin F."/>
        </authorList>
    </citation>
    <scope>NUCLEOTIDE SEQUENCE [LARGE SCALE GENOMIC DNA]</scope>
    <source>
        <strain evidence="3">Foug A</strain>
    </source>
</reference>
<dbReference type="AlphaFoldDB" id="A0A0C3ESB1"/>
<keyword evidence="1" id="KW-1133">Transmembrane helix</keyword>
<proteinExistence type="predicted"/>
<feature type="transmembrane region" description="Helical" evidence="1">
    <location>
        <begin position="20"/>
        <end position="41"/>
    </location>
</feature>
<accession>A0A0C3ESB1</accession>
<dbReference type="OrthoDB" id="2679375at2759"/>
<evidence type="ECO:0000313" key="2">
    <source>
        <dbReference type="EMBL" id="KIM70691.1"/>
    </source>
</evidence>
<feature type="transmembrane region" description="Helical" evidence="1">
    <location>
        <begin position="62"/>
        <end position="85"/>
    </location>
</feature>
<feature type="transmembrane region" description="Helical" evidence="1">
    <location>
        <begin position="162"/>
        <end position="184"/>
    </location>
</feature>
<evidence type="ECO:0000256" key="1">
    <source>
        <dbReference type="SAM" id="Phobius"/>
    </source>
</evidence>